<proteinExistence type="predicted"/>
<protein>
    <submittedName>
        <fullName evidence="2">Uncharacterized protein</fullName>
    </submittedName>
</protein>
<keyword evidence="3" id="KW-1185">Reference proteome</keyword>
<dbReference type="OrthoDB" id="304678at2759"/>
<gene>
    <name evidence="2" type="ORF">PSON_ATCC_30995.1.T1550014</name>
</gene>
<name>A0A8S1RAP9_9CILI</name>
<keyword evidence="1" id="KW-0472">Membrane</keyword>
<accession>A0A8S1RAP9</accession>
<evidence type="ECO:0000313" key="3">
    <source>
        <dbReference type="Proteomes" id="UP000692954"/>
    </source>
</evidence>
<sequence length="281" mass="33671">MQPIPKIVPYIQQWWKNLGFGQILILIMQVGLLFINGCGYEIENKLIQHNLLVYQGDYWRLLTSLLYSIDYVQILQNWLIFQLITNNYETIVGSAYFILDIFFKNFILELVYFLVNYGLSCYDVQQIYTYSYGLGGLTMYYLCSKLIGSPYKKMSFYFFQIQNIYLILVIPLSVFYYTEDWIYIFGFQLAIFEWFYFDGMILRLSNNYIEKISYVFGEFRQKDCFKRAIQSMKEAKQYVQSEQDFTQLSEQDFGGRGILIGMSEDEEKQSRLYDQNRYQQI</sequence>
<keyword evidence="1" id="KW-1133">Transmembrane helix</keyword>
<feature type="transmembrane region" description="Helical" evidence="1">
    <location>
        <begin position="20"/>
        <end position="42"/>
    </location>
</feature>
<keyword evidence="1" id="KW-0812">Transmembrane</keyword>
<feature type="transmembrane region" description="Helical" evidence="1">
    <location>
        <begin position="155"/>
        <end position="175"/>
    </location>
</feature>
<evidence type="ECO:0000256" key="1">
    <source>
        <dbReference type="SAM" id="Phobius"/>
    </source>
</evidence>
<dbReference type="AlphaFoldDB" id="A0A8S1RAP9"/>
<feature type="transmembrane region" description="Helical" evidence="1">
    <location>
        <begin position="181"/>
        <end position="197"/>
    </location>
</feature>
<dbReference type="Proteomes" id="UP000692954">
    <property type="component" value="Unassembled WGS sequence"/>
</dbReference>
<feature type="transmembrane region" description="Helical" evidence="1">
    <location>
        <begin position="96"/>
        <end position="115"/>
    </location>
</feature>
<organism evidence="2 3">
    <name type="scientific">Paramecium sonneborni</name>
    <dbReference type="NCBI Taxonomy" id="65129"/>
    <lineage>
        <taxon>Eukaryota</taxon>
        <taxon>Sar</taxon>
        <taxon>Alveolata</taxon>
        <taxon>Ciliophora</taxon>
        <taxon>Intramacronucleata</taxon>
        <taxon>Oligohymenophorea</taxon>
        <taxon>Peniculida</taxon>
        <taxon>Parameciidae</taxon>
        <taxon>Paramecium</taxon>
    </lineage>
</organism>
<evidence type="ECO:0000313" key="2">
    <source>
        <dbReference type="EMBL" id="CAD8124938.1"/>
    </source>
</evidence>
<reference evidence="2" key="1">
    <citation type="submission" date="2021-01" db="EMBL/GenBank/DDBJ databases">
        <authorList>
            <consortium name="Genoscope - CEA"/>
            <person name="William W."/>
        </authorList>
    </citation>
    <scope>NUCLEOTIDE SEQUENCE</scope>
</reference>
<feature type="transmembrane region" description="Helical" evidence="1">
    <location>
        <begin position="127"/>
        <end position="143"/>
    </location>
</feature>
<dbReference type="EMBL" id="CAJJDN010000155">
    <property type="protein sequence ID" value="CAD8124938.1"/>
    <property type="molecule type" value="Genomic_DNA"/>
</dbReference>
<comment type="caution">
    <text evidence="2">The sequence shown here is derived from an EMBL/GenBank/DDBJ whole genome shotgun (WGS) entry which is preliminary data.</text>
</comment>